<comment type="caution">
    <text evidence="4">The sequence shown here is derived from an EMBL/GenBank/DDBJ whole genome shotgun (WGS) entry which is preliminary data.</text>
</comment>
<dbReference type="Pfam" id="PF22725">
    <property type="entry name" value="GFO_IDH_MocA_C3"/>
    <property type="match status" value="1"/>
</dbReference>
<feature type="domain" description="Gfo/Idh/MocA-like oxidoreductase N-terminal" evidence="2">
    <location>
        <begin position="5"/>
        <end position="123"/>
    </location>
</feature>
<dbReference type="InterPro" id="IPR055170">
    <property type="entry name" value="GFO_IDH_MocA-like_dom"/>
</dbReference>
<dbReference type="PANTHER" id="PTHR43818:SF11">
    <property type="entry name" value="BCDNA.GH03377"/>
    <property type="match status" value="1"/>
</dbReference>
<evidence type="ECO:0000259" key="2">
    <source>
        <dbReference type="Pfam" id="PF01408"/>
    </source>
</evidence>
<evidence type="ECO:0008006" key="6">
    <source>
        <dbReference type="Google" id="ProtNLM"/>
    </source>
</evidence>
<feature type="domain" description="GFO/IDH/MocA-like oxidoreductase" evidence="3">
    <location>
        <begin position="136"/>
        <end position="255"/>
    </location>
</feature>
<evidence type="ECO:0000313" key="5">
    <source>
        <dbReference type="Proteomes" id="UP001500782"/>
    </source>
</evidence>
<dbReference type="InterPro" id="IPR036291">
    <property type="entry name" value="NAD(P)-bd_dom_sf"/>
</dbReference>
<keyword evidence="1" id="KW-0560">Oxidoreductase</keyword>
<dbReference type="Pfam" id="PF01408">
    <property type="entry name" value="GFO_IDH_MocA"/>
    <property type="match status" value="1"/>
</dbReference>
<dbReference type="Gene3D" id="3.40.50.720">
    <property type="entry name" value="NAD(P)-binding Rossmann-like Domain"/>
    <property type="match status" value="1"/>
</dbReference>
<dbReference type="RefSeq" id="WP_343802297.1">
    <property type="nucleotide sequence ID" value="NZ_BAAADJ010000061.1"/>
</dbReference>
<evidence type="ECO:0000313" key="4">
    <source>
        <dbReference type="EMBL" id="GAA0342623.1"/>
    </source>
</evidence>
<dbReference type="Gene3D" id="3.30.360.10">
    <property type="entry name" value="Dihydrodipicolinate Reductase, domain 2"/>
    <property type="match status" value="1"/>
</dbReference>
<dbReference type="EMBL" id="BAAADJ010000061">
    <property type="protein sequence ID" value="GAA0342623.1"/>
    <property type="molecule type" value="Genomic_DNA"/>
</dbReference>
<dbReference type="SUPFAM" id="SSF51735">
    <property type="entry name" value="NAD(P)-binding Rossmann-fold domains"/>
    <property type="match status" value="1"/>
</dbReference>
<dbReference type="PANTHER" id="PTHR43818">
    <property type="entry name" value="BCDNA.GH03377"/>
    <property type="match status" value="1"/>
</dbReference>
<sequence length="339" mass="38345">MSSTIKMGVIGLGAFGKNIIKPISFLHSKDEITVTAVCDVNATVAEEVAKHHDIPHWYHSHHDMLSEMDLDLIYIATPPATHKKILNDVMDQGIHVLCEKPLANSILEAKNMWMKAEQTNVIHALHFGQNYLPPIKKFHQMVKDGFLGDLKRISLTMHYPNWPPEWQQNSWISTREQGGFLLEQGIHLIQAIQRMFGRITHVQSEVHYPSVDECENNVIARMKLETGETILIDGVSGVAGEENVSLTAYGTKGTITFKNFRTLLAGSTGEPLMELELEHPSEHPWILKHIIDAIHGKAADIYDFSKGYEAQVVLDVLRKAENKWVDLSSYYKHVEDIKI</sequence>
<evidence type="ECO:0000259" key="3">
    <source>
        <dbReference type="Pfam" id="PF22725"/>
    </source>
</evidence>
<name>A0ABP3GE76_9BACI</name>
<dbReference type="InterPro" id="IPR050463">
    <property type="entry name" value="Gfo/Idh/MocA_oxidrdct_glycsds"/>
</dbReference>
<reference evidence="5" key="1">
    <citation type="journal article" date="2019" name="Int. J. Syst. Evol. Microbiol.">
        <title>The Global Catalogue of Microorganisms (GCM) 10K type strain sequencing project: providing services to taxonomists for standard genome sequencing and annotation.</title>
        <authorList>
            <consortium name="The Broad Institute Genomics Platform"/>
            <consortium name="The Broad Institute Genome Sequencing Center for Infectious Disease"/>
            <person name="Wu L."/>
            <person name="Ma J."/>
        </authorList>
    </citation>
    <scope>NUCLEOTIDE SEQUENCE [LARGE SCALE GENOMIC DNA]</scope>
    <source>
        <strain evidence="5">JCM 9731</strain>
    </source>
</reference>
<keyword evidence="5" id="KW-1185">Reference proteome</keyword>
<proteinExistence type="predicted"/>
<protein>
    <recommendedName>
        <fullName evidence="6">Dehydrogenase</fullName>
    </recommendedName>
</protein>
<accession>A0ABP3GE76</accession>
<organism evidence="4 5">
    <name type="scientific">Bacillus carboniphilus</name>
    <dbReference type="NCBI Taxonomy" id="86663"/>
    <lineage>
        <taxon>Bacteria</taxon>
        <taxon>Bacillati</taxon>
        <taxon>Bacillota</taxon>
        <taxon>Bacilli</taxon>
        <taxon>Bacillales</taxon>
        <taxon>Bacillaceae</taxon>
        <taxon>Bacillus</taxon>
    </lineage>
</organism>
<evidence type="ECO:0000256" key="1">
    <source>
        <dbReference type="ARBA" id="ARBA00023002"/>
    </source>
</evidence>
<dbReference type="InterPro" id="IPR000683">
    <property type="entry name" value="Gfo/Idh/MocA-like_OxRdtase_N"/>
</dbReference>
<dbReference type="SUPFAM" id="SSF55347">
    <property type="entry name" value="Glyceraldehyde-3-phosphate dehydrogenase-like, C-terminal domain"/>
    <property type="match status" value="1"/>
</dbReference>
<dbReference type="Proteomes" id="UP001500782">
    <property type="component" value="Unassembled WGS sequence"/>
</dbReference>
<gene>
    <name evidence="4" type="ORF">GCM10008967_36330</name>
</gene>